<dbReference type="Proteomes" id="UP000305836">
    <property type="component" value="Unassembled WGS sequence"/>
</dbReference>
<evidence type="ECO:0000259" key="1">
    <source>
        <dbReference type="Pfam" id="PF12697"/>
    </source>
</evidence>
<protein>
    <submittedName>
        <fullName evidence="2">Alpha/beta hydrolase</fullName>
    </submittedName>
</protein>
<dbReference type="RefSeq" id="WP_137256410.1">
    <property type="nucleotide sequence ID" value="NZ_JBHSPQ010000002.1"/>
</dbReference>
<keyword evidence="3" id="KW-1185">Reference proteome</keyword>
<evidence type="ECO:0000313" key="3">
    <source>
        <dbReference type="Proteomes" id="UP000305836"/>
    </source>
</evidence>
<feature type="domain" description="AB hydrolase-1" evidence="1">
    <location>
        <begin position="43"/>
        <end position="245"/>
    </location>
</feature>
<dbReference type="PANTHER" id="PTHR43194:SF2">
    <property type="entry name" value="PEROXISOMAL MEMBRANE PROTEIN LPX1"/>
    <property type="match status" value="1"/>
</dbReference>
<accession>A0A4U3LQS6</accession>
<dbReference type="AlphaFoldDB" id="A0A4U3LQS6"/>
<sequence>MTVIWIVVPGLAETPEEFARVVELLPDEDVRVIDPWRTPITSDVDALRAAADVPPDAEIGLVGHSIGGLAVLRWALTRPLEVTRLVLVDTSLTSETGWRVFYPGTRGDRAVRAVARFLGRIGLPSVIGTGMRRLSVRVGSMANHDLLSKATARSRYGADTSWLLFWDELAGSWELAAEVQKLVAGPVGALAPTTVLVATGGSSRFTATRWLAGQRRLADKLGGTVEVLPDSAHLVHLDRPDAIATAVLRSPRPR</sequence>
<dbReference type="InterPro" id="IPR029058">
    <property type="entry name" value="AB_hydrolase_fold"/>
</dbReference>
<reference evidence="2 3" key="1">
    <citation type="submission" date="2019-04" db="EMBL/GenBank/DDBJ databases">
        <title>Kribbella sp. NEAU-THZ 27 nov., a novel actinomycete isolated from soil.</title>
        <authorList>
            <person name="Duan L."/>
        </authorList>
    </citation>
    <scope>NUCLEOTIDE SEQUENCE [LARGE SCALE GENOMIC DNA]</scope>
    <source>
        <strain evidence="3">NEAU-THZ27</strain>
    </source>
</reference>
<dbReference type="EMBL" id="SZPZ01000003">
    <property type="protein sequence ID" value="TKK78255.1"/>
    <property type="molecule type" value="Genomic_DNA"/>
</dbReference>
<dbReference type="InterPro" id="IPR000073">
    <property type="entry name" value="AB_hydrolase_1"/>
</dbReference>
<dbReference type="InterPro" id="IPR050228">
    <property type="entry name" value="Carboxylesterase_BioH"/>
</dbReference>
<comment type="caution">
    <text evidence="2">The sequence shown here is derived from an EMBL/GenBank/DDBJ whole genome shotgun (WGS) entry which is preliminary data.</text>
</comment>
<dbReference type="SUPFAM" id="SSF53474">
    <property type="entry name" value="alpha/beta-Hydrolases"/>
    <property type="match status" value="1"/>
</dbReference>
<dbReference type="GO" id="GO:0016787">
    <property type="term" value="F:hydrolase activity"/>
    <property type="evidence" value="ECO:0007669"/>
    <property type="project" value="UniProtKB-KW"/>
</dbReference>
<keyword evidence="2" id="KW-0378">Hydrolase</keyword>
<gene>
    <name evidence="2" type="ORF">FDA38_24540</name>
</gene>
<dbReference type="Pfam" id="PF12697">
    <property type="entry name" value="Abhydrolase_6"/>
    <property type="match status" value="1"/>
</dbReference>
<dbReference type="Gene3D" id="3.40.50.1820">
    <property type="entry name" value="alpha/beta hydrolase"/>
    <property type="match status" value="1"/>
</dbReference>
<proteinExistence type="predicted"/>
<name>A0A4U3LQS6_9ACTN</name>
<evidence type="ECO:0000313" key="2">
    <source>
        <dbReference type="EMBL" id="TKK78255.1"/>
    </source>
</evidence>
<organism evidence="2 3">
    <name type="scientific">Kribbella jiaozuonensis</name>
    <dbReference type="NCBI Taxonomy" id="2575441"/>
    <lineage>
        <taxon>Bacteria</taxon>
        <taxon>Bacillati</taxon>
        <taxon>Actinomycetota</taxon>
        <taxon>Actinomycetes</taxon>
        <taxon>Propionibacteriales</taxon>
        <taxon>Kribbellaceae</taxon>
        <taxon>Kribbella</taxon>
    </lineage>
</organism>
<dbReference type="PANTHER" id="PTHR43194">
    <property type="entry name" value="HYDROLASE ALPHA/BETA FOLD FAMILY"/>
    <property type="match status" value="1"/>
</dbReference>
<dbReference type="OrthoDB" id="2987348at2"/>